<evidence type="ECO:0000256" key="8">
    <source>
        <dbReference type="ARBA" id="ARBA00023004"/>
    </source>
</evidence>
<evidence type="ECO:0000256" key="2">
    <source>
        <dbReference type="ARBA" id="ARBA00015978"/>
    </source>
</evidence>
<evidence type="ECO:0000256" key="1">
    <source>
        <dbReference type="ARBA" id="ARBA00003196"/>
    </source>
</evidence>
<gene>
    <name evidence="11" type="ORF">E2R66_13035</name>
</gene>
<evidence type="ECO:0000256" key="5">
    <source>
        <dbReference type="ARBA" id="ARBA00022617"/>
    </source>
</evidence>
<dbReference type="GO" id="GO:0020037">
    <property type="term" value="F:heme binding"/>
    <property type="evidence" value="ECO:0007669"/>
    <property type="project" value="InterPro"/>
</dbReference>
<dbReference type="NCBIfam" id="NF033196">
    <property type="entry name" value="c_type_nonphoto"/>
    <property type="match status" value="1"/>
</dbReference>
<keyword evidence="8" id="KW-0408">Iron</keyword>
<evidence type="ECO:0000256" key="10">
    <source>
        <dbReference type="SAM" id="SignalP"/>
    </source>
</evidence>
<dbReference type="RefSeq" id="WP_133231137.1">
    <property type="nucleotide sequence ID" value="NZ_SOZE01000011.1"/>
</dbReference>
<keyword evidence="4" id="KW-0602">Photosynthesis</keyword>
<dbReference type="GO" id="GO:0019684">
    <property type="term" value="P:photosynthesis, light reaction"/>
    <property type="evidence" value="ECO:0007669"/>
    <property type="project" value="InterPro"/>
</dbReference>
<protein>
    <recommendedName>
        <fullName evidence="2">Photosynthetic reaction center cytochrome c subunit</fullName>
    </recommendedName>
</protein>
<comment type="function">
    <text evidence="1">The reaction center of purple bacteria contains a tightly bound cytochrome molecule which re-reduces the photo oxidized primary electron donor.</text>
</comment>
<dbReference type="Pfam" id="PF02276">
    <property type="entry name" value="CytoC_RC"/>
    <property type="match status" value="1"/>
</dbReference>
<organism evidence="11 12">
    <name type="scientific">Mucilaginibacter psychrotolerans</name>
    <dbReference type="NCBI Taxonomy" id="1524096"/>
    <lineage>
        <taxon>Bacteria</taxon>
        <taxon>Pseudomonadati</taxon>
        <taxon>Bacteroidota</taxon>
        <taxon>Sphingobacteriia</taxon>
        <taxon>Sphingobacteriales</taxon>
        <taxon>Sphingobacteriaceae</taxon>
        <taxon>Mucilaginibacter</taxon>
    </lineage>
</organism>
<accession>A0A4Y8SFE9</accession>
<dbReference type="OrthoDB" id="951235at2"/>
<dbReference type="Proteomes" id="UP000297540">
    <property type="component" value="Unassembled WGS sequence"/>
</dbReference>
<proteinExistence type="predicted"/>
<dbReference type="InterPro" id="IPR023119">
    <property type="entry name" value="Multihaem_cyt_PRC_cyt_su-like"/>
</dbReference>
<dbReference type="InterPro" id="IPR036280">
    <property type="entry name" value="Multihaem_cyt_sf"/>
</dbReference>
<keyword evidence="6" id="KW-0479">Metal-binding</keyword>
<dbReference type="GO" id="GO:0009055">
    <property type="term" value="F:electron transfer activity"/>
    <property type="evidence" value="ECO:0007669"/>
    <property type="project" value="InterPro"/>
</dbReference>
<evidence type="ECO:0000256" key="3">
    <source>
        <dbReference type="ARBA" id="ARBA00022448"/>
    </source>
</evidence>
<keyword evidence="3" id="KW-0813">Transport</keyword>
<keyword evidence="7" id="KW-0249">Electron transport</keyword>
<keyword evidence="10" id="KW-0732">Signal</keyword>
<evidence type="ECO:0000256" key="4">
    <source>
        <dbReference type="ARBA" id="ARBA00022531"/>
    </source>
</evidence>
<dbReference type="AlphaFoldDB" id="A0A4Y8SFE9"/>
<feature type="compositionally biased region" description="Pro residues" evidence="9">
    <location>
        <begin position="145"/>
        <end position="178"/>
    </location>
</feature>
<comment type="caution">
    <text evidence="11">The sequence shown here is derived from an EMBL/GenBank/DDBJ whole genome shotgun (WGS) entry which is preliminary data.</text>
</comment>
<keyword evidence="12" id="KW-1185">Reference proteome</keyword>
<dbReference type="InterPro" id="IPR003158">
    <property type="entry name" value="Photosyn_RC_cyt_c-su"/>
</dbReference>
<keyword evidence="5" id="KW-0349">Heme</keyword>
<dbReference type="Gene3D" id="1.10.468.10">
    <property type="entry name" value="Photosynthetic Reaction Center, subunit C, domain 2"/>
    <property type="match status" value="1"/>
</dbReference>
<evidence type="ECO:0000313" key="12">
    <source>
        <dbReference type="Proteomes" id="UP000297540"/>
    </source>
</evidence>
<dbReference type="EMBL" id="SOZE01000011">
    <property type="protein sequence ID" value="TFF37350.1"/>
    <property type="molecule type" value="Genomic_DNA"/>
</dbReference>
<name>A0A4Y8SFE9_9SPHI</name>
<sequence length="178" mass="19249">MIINKKLLASVTLLSVVVFMAMSPAPKPEEHKFKNLKVLPKNITDKQLDAVMDEWAHSLNVHCNFCHVRDEQAHKMDFASDAKPEKDMARHMYKMMNDINKKYFEAKKDSLGMMTQTGINCYSCHRGVSHPEVVAAPAPQRRGPGGPPPGPGVPPPGGPGAQPPAGAPAPGAQPPVGQ</sequence>
<feature type="region of interest" description="Disordered" evidence="9">
    <location>
        <begin position="135"/>
        <end position="178"/>
    </location>
</feature>
<reference evidence="11 12" key="1">
    <citation type="journal article" date="2017" name="Int. J. Syst. Evol. Microbiol.">
        <title>Mucilaginibacterpsychrotolerans sp. nov., isolated from peatlands.</title>
        <authorList>
            <person name="Deng Y."/>
            <person name="Shen L."/>
            <person name="Xu B."/>
            <person name="Liu Y."/>
            <person name="Gu Z."/>
            <person name="Liu H."/>
            <person name="Zhou Y."/>
        </authorList>
    </citation>
    <scope>NUCLEOTIDE SEQUENCE [LARGE SCALE GENOMIC DNA]</scope>
    <source>
        <strain evidence="11 12">NH7-4</strain>
    </source>
</reference>
<evidence type="ECO:0000256" key="6">
    <source>
        <dbReference type="ARBA" id="ARBA00022723"/>
    </source>
</evidence>
<dbReference type="GO" id="GO:0030077">
    <property type="term" value="C:plasma membrane light-harvesting complex"/>
    <property type="evidence" value="ECO:0007669"/>
    <property type="project" value="InterPro"/>
</dbReference>
<dbReference type="GO" id="GO:0005506">
    <property type="term" value="F:iron ion binding"/>
    <property type="evidence" value="ECO:0007669"/>
    <property type="project" value="InterPro"/>
</dbReference>
<evidence type="ECO:0000256" key="9">
    <source>
        <dbReference type="SAM" id="MobiDB-lite"/>
    </source>
</evidence>
<evidence type="ECO:0000313" key="11">
    <source>
        <dbReference type="EMBL" id="TFF37350.1"/>
    </source>
</evidence>
<evidence type="ECO:0000256" key="7">
    <source>
        <dbReference type="ARBA" id="ARBA00022982"/>
    </source>
</evidence>
<dbReference type="SUPFAM" id="SSF48695">
    <property type="entry name" value="Multiheme cytochromes"/>
    <property type="match status" value="1"/>
</dbReference>
<feature type="signal peptide" evidence="10">
    <location>
        <begin position="1"/>
        <end position="21"/>
    </location>
</feature>
<feature type="chain" id="PRO_5021185168" description="Photosynthetic reaction center cytochrome c subunit" evidence="10">
    <location>
        <begin position="22"/>
        <end position="178"/>
    </location>
</feature>